<dbReference type="InParanoid" id="A0A0C2ZLW6"/>
<dbReference type="AlphaFoldDB" id="A0A0C2ZLW6"/>
<feature type="transmembrane region" description="Helical" evidence="1">
    <location>
        <begin position="12"/>
        <end position="30"/>
    </location>
</feature>
<evidence type="ECO:0000259" key="2">
    <source>
        <dbReference type="Pfam" id="PF26138"/>
    </source>
</evidence>
<dbReference type="OrthoDB" id="2430314at2759"/>
<organism evidence="3 4">
    <name type="scientific">Scleroderma citrinum Foug A</name>
    <dbReference type="NCBI Taxonomy" id="1036808"/>
    <lineage>
        <taxon>Eukaryota</taxon>
        <taxon>Fungi</taxon>
        <taxon>Dikarya</taxon>
        <taxon>Basidiomycota</taxon>
        <taxon>Agaricomycotina</taxon>
        <taxon>Agaricomycetes</taxon>
        <taxon>Agaricomycetidae</taxon>
        <taxon>Boletales</taxon>
        <taxon>Sclerodermatineae</taxon>
        <taxon>Sclerodermataceae</taxon>
        <taxon>Scleroderma</taxon>
    </lineage>
</organism>
<keyword evidence="1" id="KW-0812">Transmembrane</keyword>
<gene>
    <name evidence="3" type="ORF">SCLCIDRAFT_119232</name>
</gene>
<keyword evidence="4" id="KW-1185">Reference proteome</keyword>
<feature type="non-terminal residue" evidence="3">
    <location>
        <position position="1"/>
    </location>
</feature>
<reference evidence="4" key="2">
    <citation type="submission" date="2015-01" db="EMBL/GenBank/DDBJ databases">
        <title>Evolutionary Origins and Diversification of the Mycorrhizal Mutualists.</title>
        <authorList>
            <consortium name="DOE Joint Genome Institute"/>
            <consortium name="Mycorrhizal Genomics Consortium"/>
            <person name="Kohler A."/>
            <person name="Kuo A."/>
            <person name="Nagy L.G."/>
            <person name="Floudas D."/>
            <person name="Copeland A."/>
            <person name="Barry K.W."/>
            <person name="Cichocki N."/>
            <person name="Veneault-Fourrey C."/>
            <person name="LaButti K."/>
            <person name="Lindquist E.A."/>
            <person name="Lipzen A."/>
            <person name="Lundell T."/>
            <person name="Morin E."/>
            <person name="Murat C."/>
            <person name="Riley R."/>
            <person name="Ohm R."/>
            <person name="Sun H."/>
            <person name="Tunlid A."/>
            <person name="Henrissat B."/>
            <person name="Grigoriev I.V."/>
            <person name="Hibbett D.S."/>
            <person name="Martin F."/>
        </authorList>
    </citation>
    <scope>NUCLEOTIDE SEQUENCE [LARGE SCALE GENOMIC DNA]</scope>
    <source>
        <strain evidence="4">Foug A</strain>
    </source>
</reference>
<keyword evidence="1" id="KW-1133">Transmembrane helix</keyword>
<accession>A0A0C2ZLW6</accession>
<evidence type="ECO:0000313" key="4">
    <source>
        <dbReference type="Proteomes" id="UP000053989"/>
    </source>
</evidence>
<dbReference type="EMBL" id="KN822041">
    <property type="protein sequence ID" value="KIM62568.1"/>
    <property type="molecule type" value="Genomic_DNA"/>
</dbReference>
<keyword evidence="1" id="KW-0472">Membrane</keyword>
<evidence type="ECO:0000313" key="3">
    <source>
        <dbReference type="EMBL" id="KIM62568.1"/>
    </source>
</evidence>
<reference evidence="3 4" key="1">
    <citation type="submission" date="2014-04" db="EMBL/GenBank/DDBJ databases">
        <authorList>
            <consortium name="DOE Joint Genome Institute"/>
            <person name="Kuo A."/>
            <person name="Kohler A."/>
            <person name="Nagy L.G."/>
            <person name="Floudas D."/>
            <person name="Copeland A."/>
            <person name="Barry K.W."/>
            <person name="Cichocki N."/>
            <person name="Veneault-Fourrey C."/>
            <person name="LaButti K."/>
            <person name="Lindquist E.A."/>
            <person name="Lipzen A."/>
            <person name="Lundell T."/>
            <person name="Morin E."/>
            <person name="Murat C."/>
            <person name="Sun H."/>
            <person name="Tunlid A."/>
            <person name="Henrissat B."/>
            <person name="Grigoriev I.V."/>
            <person name="Hibbett D.S."/>
            <person name="Martin F."/>
            <person name="Nordberg H.P."/>
            <person name="Cantor M.N."/>
            <person name="Hua S.X."/>
        </authorList>
    </citation>
    <scope>NUCLEOTIDE SEQUENCE [LARGE SCALE GENOMIC DNA]</scope>
    <source>
        <strain evidence="3 4">Foug A</strain>
    </source>
</reference>
<name>A0A0C2ZLW6_9AGAM</name>
<dbReference type="HOGENOM" id="CLU_200854_1_0_1"/>
<dbReference type="Pfam" id="PF26138">
    <property type="entry name" value="DUF8040"/>
    <property type="match status" value="1"/>
</dbReference>
<protein>
    <recommendedName>
        <fullName evidence="2">DUF8040 domain-containing protein</fullName>
    </recommendedName>
</protein>
<proteinExistence type="predicted"/>
<evidence type="ECO:0000256" key="1">
    <source>
        <dbReference type="SAM" id="Phobius"/>
    </source>
</evidence>
<dbReference type="InterPro" id="IPR058353">
    <property type="entry name" value="DUF8040"/>
</dbReference>
<dbReference type="Proteomes" id="UP000053989">
    <property type="component" value="Unassembled WGS sequence"/>
</dbReference>
<feature type="domain" description="DUF8040" evidence="2">
    <location>
        <begin position="2"/>
        <end position="48"/>
    </location>
</feature>
<sequence length="72" mass="8379">SSQVSLEEQLSIFLYICVTGLLIRHVGECFQRSNDMISRYFHKMVKIFVLEPFYSKHIAFASLTISTPQNHQ</sequence>